<evidence type="ECO:0000313" key="3">
    <source>
        <dbReference type="Proteomes" id="UP000538725"/>
    </source>
</evidence>
<reference evidence="2 3" key="1">
    <citation type="submission" date="2019-09" db="EMBL/GenBank/DDBJ databases">
        <title>Bird 10,000 Genomes (B10K) Project - Family phase.</title>
        <authorList>
            <person name="Zhang G."/>
        </authorList>
    </citation>
    <scope>NUCLEOTIDE SEQUENCE [LARGE SCALE GENOMIC DNA]</scope>
    <source>
        <strain evidence="2">B10K-DU-029-37</strain>
        <tissue evidence="2">Liver</tissue>
    </source>
</reference>
<feature type="non-terminal residue" evidence="2">
    <location>
        <position position="1"/>
    </location>
</feature>
<sequence>MASKKPLLSPIPEIPEVFSSVSSPNSPKADAFLTEGAGLGNPKARGACRDTPQEPAEGRMRGKGLCAAAVCPSPGLLERAAATSSGTAGSEVPGSLEPAPGTAPEFSNAVPDAEGNFDTSEYFQQGEETSCEKEAKESSSLIDKEELQGNLLTGLEILEQEDVQEGAQRTECPQKDSVRGGPSRRRRRSSCAFHFPPVENLEITGADLPVSCYSVEEVLSVPQPKEASLQACRRRGSASAEVRVRRSMRLSKDAASEGLVWVQLPTEIPKQPPLPASAPKARRSISTSILAGSENIHHRGQNLLPFPAPGKENEGSAPLAAGPGRRWRRRSLCEAPAREMPWAPTQRRRSTNSGCGKDRSNQKHSEAAETLELRLKDVSGISDFLK</sequence>
<feature type="compositionally biased region" description="Basic and acidic residues" evidence="1">
    <location>
        <begin position="356"/>
        <end position="368"/>
    </location>
</feature>
<dbReference type="AlphaFoldDB" id="A0A7K7ZMC2"/>
<feature type="region of interest" description="Disordered" evidence="1">
    <location>
        <begin position="80"/>
        <end position="144"/>
    </location>
</feature>
<feature type="compositionally biased region" description="Basic and acidic residues" evidence="1">
    <location>
        <begin position="130"/>
        <end position="144"/>
    </location>
</feature>
<feature type="compositionally biased region" description="Basic and acidic residues" evidence="1">
    <location>
        <begin position="47"/>
        <end position="60"/>
    </location>
</feature>
<keyword evidence="3" id="KW-1185">Reference proteome</keyword>
<feature type="region of interest" description="Disordered" evidence="1">
    <location>
        <begin position="299"/>
        <end position="368"/>
    </location>
</feature>
<gene>
    <name evidence="2" type="primary">Cdca2_0</name>
    <name evidence="2" type="ORF">MELVER_R15215</name>
</gene>
<comment type="caution">
    <text evidence="2">The sequence shown here is derived from an EMBL/GenBank/DDBJ whole genome shotgun (WGS) entry which is preliminary data.</text>
</comment>
<dbReference type="Proteomes" id="UP000538725">
    <property type="component" value="Unassembled WGS sequence"/>
</dbReference>
<feature type="non-terminal residue" evidence="2">
    <location>
        <position position="386"/>
    </location>
</feature>
<evidence type="ECO:0000313" key="2">
    <source>
        <dbReference type="EMBL" id="NXA91575.1"/>
    </source>
</evidence>
<accession>A0A7K7ZMC2</accession>
<dbReference type="EMBL" id="VZTG01005276">
    <property type="protein sequence ID" value="NXA91575.1"/>
    <property type="molecule type" value="Genomic_DNA"/>
</dbReference>
<feature type="compositionally biased region" description="Polar residues" evidence="1">
    <location>
        <begin position="117"/>
        <end position="128"/>
    </location>
</feature>
<organism evidence="2 3">
    <name type="scientific">Melanocharis versteri</name>
    <name type="common">Fan-tailed berrypecker</name>
    <dbReference type="NCBI Taxonomy" id="254552"/>
    <lineage>
        <taxon>Eukaryota</taxon>
        <taxon>Metazoa</taxon>
        <taxon>Chordata</taxon>
        <taxon>Craniata</taxon>
        <taxon>Vertebrata</taxon>
        <taxon>Euteleostomi</taxon>
        <taxon>Archelosauria</taxon>
        <taxon>Archosauria</taxon>
        <taxon>Dinosauria</taxon>
        <taxon>Saurischia</taxon>
        <taxon>Theropoda</taxon>
        <taxon>Coelurosauria</taxon>
        <taxon>Aves</taxon>
        <taxon>Neognathae</taxon>
        <taxon>Neoaves</taxon>
        <taxon>Telluraves</taxon>
        <taxon>Australaves</taxon>
        <taxon>Passeriformes</taxon>
        <taxon>Passeroidea</taxon>
        <taxon>Melanocharitidae</taxon>
        <taxon>Melanocharis</taxon>
    </lineage>
</organism>
<proteinExistence type="predicted"/>
<feature type="region of interest" description="Disordered" evidence="1">
    <location>
        <begin position="158"/>
        <end position="189"/>
    </location>
</feature>
<name>A0A7K7ZMC2_9PASE</name>
<protein>
    <submittedName>
        <fullName evidence="2">CDCA2 protein</fullName>
    </submittedName>
</protein>
<evidence type="ECO:0000256" key="1">
    <source>
        <dbReference type="SAM" id="MobiDB-lite"/>
    </source>
</evidence>
<feature type="region of interest" description="Disordered" evidence="1">
    <location>
        <begin position="16"/>
        <end position="62"/>
    </location>
</feature>
<feature type="compositionally biased region" description="Low complexity" evidence="1">
    <location>
        <begin position="80"/>
        <end position="90"/>
    </location>
</feature>